<feature type="compositionally biased region" description="Basic and acidic residues" evidence="1">
    <location>
        <begin position="53"/>
        <end position="63"/>
    </location>
</feature>
<evidence type="ECO:0000313" key="2">
    <source>
        <dbReference type="EMBL" id="GGD27335.1"/>
    </source>
</evidence>
<dbReference type="RefSeq" id="WP_229731206.1">
    <property type="nucleotide sequence ID" value="NZ_BMHO01000001.1"/>
</dbReference>
<gene>
    <name evidence="2" type="ORF">GCM10010915_04230</name>
</gene>
<reference evidence="2" key="2">
    <citation type="submission" date="2020-09" db="EMBL/GenBank/DDBJ databases">
        <authorList>
            <person name="Sun Q."/>
            <person name="Zhou Y."/>
        </authorList>
    </citation>
    <scope>NUCLEOTIDE SEQUENCE</scope>
    <source>
        <strain evidence="2">CGMCC 1.15152</strain>
    </source>
</reference>
<protein>
    <submittedName>
        <fullName evidence="2">Uncharacterized protein</fullName>
    </submittedName>
</protein>
<dbReference type="Proteomes" id="UP000633205">
    <property type="component" value="Unassembled WGS sequence"/>
</dbReference>
<evidence type="ECO:0000256" key="1">
    <source>
        <dbReference type="SAM" id="MobiDB-lite"/>
    </source>
</evidence>
<accession>A0A916Y1Q7</accession>
<comment type="caution">
    <text evidence="2">The sequence shown here is derived from an EMBL/GenBank/DDBJ whole genome shotgun (WGS) entry which is preliminary data.</text>
</comment>
<feature type="region of interest" description="Disordered" evidence="1">
    <location>
        <begin position="30"/>
        <end position="63"/>
    </location>
</feature>
<dbReference type="EMBL" id="BMHO01000001">
    <property type="protein sequence ID" value="GGD27335.1"/>
    <property type="molecule type" value="Genomic_DNA"/>
</dbReference>
<sequence length="127" mass="13894">MIDEKEVAFRVGTRSQAIRQLPLRLGPGDERARRETFTGGGDQAPLKTRRRNLRLENDASGERRQFPDRAIVTANYALERITHAAKVDELPLGSITTEASGEAAAGAARQLLLKVATLDRTAVENGQ</sequence>
<organism evidence="2 3">
    <name type="scientific">Microbacterium faecale</name>
    <dbReference type="NCBI Taxonomy" id="1804630"/>
    <lineage>
        <taxon>Bacteria</taxon>
        <taxon>Bacillati</taxon>
        <taxon>Actinomycetota</taxon>
        <taxon>Actinomycetes</taxon>
        <taxon>Micrococcales</taxon>
        <taxon>Microbacteriaceae</taxon>
        <taxon>Microbacterium</taxon>
    </lineage>
</organism>
<reference evidence="2" key="1">
    <citation type="journal article" date="2014" name="Int. J. Syst. Evol. Microbiol.">
        <title>Complete genome sequence of Corynebacterium casei LMG S-19264T (=DSM 44701T), isolated from a smear-ripened cheese.</title>
        <authorList>
            <consortium name="US DOE Joint Genome Institute (JGI-PGF)"/>
            <person name="Walter F."/>
            <person name="Albersmeier A."/>
            <person name="Kalinowski J."/>
            <person name="Ruckert C."/>
        </authorList>
    </citation>
    <scope>NUCLEOTIDE SEQUENCE</scope>
    <source>
        <strain evidence="2">CGMCC 1.15152</strain>
    </source>
</reference>
<evidence type="ECO:0000313" key="3">
    <source>
        <dbReference type="Proteomes" id="UP000633205"/>
    </source>
</evidence>
<proteinExistence type="predicted"/>
<dbReference type="AlphaFoldDB" id="A0A916Y1Q7"/>
<name>A0A916Y1Q7_9MICO</name>
<keyword evidence="3" id="KW-1185">Reference proteome</keyword>